<organism evidence="3 4">
    <name type="scientific">Flavobacterium nackdongense</name>
    <dbReference type="NCBI Taxonomy" id="2547394"/>
    <lineage>
        <taxon>Bacteria</taxon>
        <taxon>Pseudomonadati</taxon>
        <taxon>Bacteroidota</taxon>
        <taxon>Flavobacteriia</taxon>
        <taxon>Flavobacteriales</taxon>
        <taxon>Flavobacteriaceae</taxon>
        <taxon>Flavobacterium</taxon>
    </lineage>
</organism>
<evidence type="ECO:0000313" key="4">
    <source>
        <dbReference type="Proteomes" id="UP000291124"/>
    </source>
</evidence>
<dbReference type="EMBL" id="CP037933">
    <property type="protein sequence ID" value="QBN19036.1"/>
    <property type="molecule type" value="Genomic_DNA"/>
</dbReference>
<feature type="transmembrane region" description="Helical" evidence="1">
    <location>
        <begin position="118"/>
        <end position="143"/>
    </location>
</feature>
<dbReference type="Proteomes" id="UP000291124">
    <property type="component" value="Chromosome"/>
</dbReference>
<feature type="transmembrane region" description="Helical" evidence="1">
    <location>
        <begin position="209"/>
        <end position="230"/>
    </location>
</feature>
<keyword evidence="1" id="KW-0812">Transmembrane</keyword>
<dbReference type="InterPro" id="IPR010559">
    <property type="entry name" value="Sig_transdc_His_kin_internal"/>
</dbReference>
<feature type="transmembrane region" description="Helical" evidence="1">
    <location>
        <begin position="242"/>
        <end position="266"/>
    </location>
</feature>
<dbReference type="GO" id="GO:0000155">
    <property type="term" value="F:phosphorelay sensor kinase activity"/>
    <property type="evidence" value="ECO:0007669"/>
    <property type="project" value="InterPro"/>
</dbReference>
<keyword evidence="4" id="KW-1185">Reference proteome</keyword>
<feature type="domain" description="Signal transduction histidine kinase internal region" evidence="2">
    <location>
        <begin position="287"/>
        <end position="362"/>
    </location>
</feature>
<dbReference type="RefSeq" id="WP_133276557.1">
    <property type="nucleotide sequence ID" value="NZ_CP037933.1"/>
</dbReference>
<evidence type="ECO:0000313" key="3">
    <source>
        <dbReference type="EMBL" id="QBN19036.1"/>
    </source>
</evidence>
<dbReference type="AlphaFoldDB" id="A0A4P6Y8E2"/>
<protein>
    <submittedName>
        <fullName evidence="3">Histidine kinase</fullName>
    </submittedName>
</protein>
<dbReference type="KEGG" id="fnk:E1750_09555"/>
<feature type="transmembrane region" description="Helical" evidence="1">
    <location>
        <begin position="181"/>
        <end position="202"/>
    </location>
</feature>
<feature type="transmembrane region" description="Helical" evidence="1">
    <location>
        <begin position="15"/>
        <end position="37"/>
    </location>
</feature>
<feature type="transmembrane region" description="Helical" evidence="1">
    <location>
        <begin position="72"/>
        <end position="98"/>
    </location>
</feature>
<feature type="transmembrane region" description="Helical" evidence="1">
    <location>
        <begin position="155"/>
        <end position="175"/>
    </location>
</feature>
<gene>
    <name evidence="3" type="ORF">E1750_09555</name>
</gene>
<keyword evidence="1" id="KW-0472">Membrane</keyword>
<dbReference type="PANTHER" id="PTHR34220:SF7">
    <property type="entry name" value="SENSOR HISTIDINE KINASE YPDA"/>
    <property type="match status" value="1"/>
</dbReference>
<keyword evidence="3" id="KW-0418">Kinase</keyword>
<feature type="transmembrane region" description="Helical" evidence="1">
    <location>
        <begin position="43"/>
        <end position="60"/>
    </location>
</feature>
<proteinExistence type="predicted"/>
<dbReference type="InterPro" id="IPR050640">
    <property type="entry name" value="Bact_2-comp_sensor_kinase"/>
</dbReference>
<dbReference type="PANTHER" id="PTHR34220">
    <property type="entry name" value="SENSOR HISTIDINE KINASE YPDA"/>
    <property type="match status" value="1"/>
</dbReference>
<dbReference type="Pfam" id="PF06580">
    <property type="entry name" value="His_kinase"/>
    <property type="match status" value="1"/>
</dbReference>
<evidence type="ECO:0000259" key="2">
    <source>
        <dbReference type="Pfam" id="PF06580"/>
    </source>
</evidence>
<dbReference type="GO" id="GO:0016020">
    <property type="term" value="C:membrane"/>
    <property type="evidence" value="ECO:0007669"/>
    <property type="project" value="InterPro"/>
</dbReference>
<dbReference type="OrthoDB" id="9809908at2"/>
<evidence type="ECO:0000256" key="1">
    <source>
        <dbReference type="SAM" id="Phobius"/>
    </source>
</evidence>
<sequence>MEAIKLFTQKNKKGIIHLVVFAIAISLIISVFSHFMYNLSKSYTALGAILYFYIHSRFLLPILIEKKALKMYFSLTLGCCIFLSVAICWFMALHSSFVTFHEDYSPTHPTDFLDKASIINFLSIFFPILIIVGFCSFIYYLLIHDIKSFSPHLEILFNQIFLMSIFYFAVFTPQMGTKENLSVALLLSVFYINTFLITPVLLEEKKKFRYSFLLILLSSVFYILIYKILSNPFRDTNSGEDVFYVFLTLSSILFITLFLSFLYGYIRIKIKANQKSFELKLEAKESELSLLKSQVNPHFLFNSLNTLYATALTENAPKTAESIAKLASLIRYMQEDINKDFIPLQNEIKYLQDYIAIQKLRCAVEPEVEIQFENFENHSISPGLLIPFVENAFKYGIDPSTLSKLKISVVCDDNKITFECINSYDENYKTYYKEQGFGIGIENAKQRLELVYPKKHTFEIVKENGNFSIKIVINTSI</sequence>
<reference evidence="4" key="1">
    <citation type="submission" date="2019-03" db="EMBL/GenBank/DDBJ databases">
        <title>Flavobacterium sp.</title>
        <authorList>
            <person name="Kim H."/>
        </authorList>
    </citation>
    <scope>NUCLEOTIDE SEQUENCE [LARGE SCALE GENOMIC DNA]</scope>
    <source>
        <strain evidence="4">GS13</strain>
    </source>
</reference>
<keyword evidence="3" id="KW-0808">Transferase</keyword>
<accession>A0A4P6Y8E2</accession>
<name>A0A4P6Y8E2_9FLAO</name>
<keyword evidence="1" id="KW-1133">Transmembrane helix</keyword>